<dbReference type="SUPFAM" id="SSF56601">
    <property type="entry name" value="beta-lactamase/transpeptidase-like"/>
    <property type="match status" value="1"/>
</dbReference>
<dbReference type="PATRIC" id="fig|882211.3.peg.1179"/>
<name>A0A0J6GIS4_PSEDM</name>
<sequence length="381" mass="41923">MEAKGKCASGFEAVQQAFEAIFDDPQERGAGVCVQVGGETVVDLWAGVADLEGSKPWNHDTLVNTYCCIKPFTAIAALMLVEEGKLELDQTVAHYWPEFSQGGKKHITLRQVLCHTSGIPALRLPNRTPIMYDWDAMAEVVAAEPLWWEPGTDVAYGATTYGWIVGELIRRADGRDPCTFIRERISEPNALEVHMGVDSVHFHRIAAFERADGRTGDNYAQDLRTVMVNEPEHVATLAFTNPSNASRQTADPRWWAYRHPGVNGHGTAHGLAGFYSALMGGRLVGPEMLKEFTREHSNDMDRTLLRPMRYGLGCMMEQPADPGASHRMGPKAFGHVGLGGPISFADPEREVSFGFVTTTMGSHVLMDPRVQKLAPLVYAAL</sequence>
<feature type="domain" description="Beta-lactamase-related" evidence="1">
    <location>
        <begin position="16"/>
        <end position="364"/>
    </location>
</feature>
<dbReference type="PANTHER" id="PTHR43319:SF3">
    <property type="entry name" value="BETA-LACTAMASE-RELATED DOMAIN-CONTAINING PROTEIN"/>
    <property type="match status" value="1"/>
</dbReference>
<protein>
    <submittedName>
        <fullName evidence="2">CubicO group peptidase, beta-lactamase class C family</fullName>
    </submittedName>
</protein>
<dbReference type="PANTHER" id="PTHR43319">
    <property type="entry name" value="BETA-LACTAMASE-RELATED"/>
    <property type="match status" value="1"/>
</dbReference>
<dbReference type="AlphaFoldDB" id="A0A0J6GIS4"/>
<evidence type="ECO:0000313" key="2">
    <source>
        <dbReference type="EMBL" id="SEE71402.1"/>
    </source>
</evidence>
<reference evidence="2" key="1">
    <citation type="submission" date="2016-10" db="EMBL/GenBank/DDBJ databases">
        <authorList>
            <person name="Varghese N."/>
            <person name="Submissions S."/>
        </authorList>
    </citation>
    <scope>NUCLEOTIDE SEQUENCE [LARGE SCALE GENOMIC DNA]</scope>
    <source>
        <strain evidence="2">LMG 25555</strain>
    </source>
</reference>
<evidence type="ECO:0000313" key="3">
    <source>
        <dbReference type="Proteomes" id="UP000183613"/>
    </source>
</evidence>
<gene>
    <name evidence="2" type="ORF">SAMN04489800_1872</name>
</gene>
<dbReference type="Pfam" id="PF00144">
    <property type="entry name" value="Beta-lactamase"/>
    <property type="match status" value="1"/>
</dbReference>
<keyword evidence="3" id="KW-1185">Reference proteome</keyword>
<dbReference type="OrthoDB" id="5705574at2"/>
<dbReference type="Proteomes" id="UP000183613">
    <property type="component" value="Unassembled WGS sequence"/>
</dbReference>
<dbReference type="InterPro" id="IPR052907">
    <property type="entry name" value="Beta-lactamase/esterase"/>
</dbReference>
<dbReference type="InterPro" id="IPR001466">
    <property type="entry name" value="Beta-lactam-related"/>
</dbReference>
<organism evidence="2 3">
    <name type="scientific">Pseudomonas deceptionensis</name>
    <dbReference type="NCBI Taxonomy" id="882211"/>
    <lineage>
        <taxon>Bacteria</taxon>
        <taxon>Pseudomonadati</taxon>
        <taxon>Pseudomonadota</taxon>
        <taxon>Gammaproteobacteria</taxon>
        <taxon>Pseudomonadales</taxon>
        <taxon>Pseudomonadaceae</taxon>
        <taxon>Pseudomonas</taxon>
    </lineage>
</organism>
<proteinExistence type="predicted"/>
<accession>A0A0J6GIS4</accession>
<dbReference type="RefSeq" id="WP_048359001.1">
    <property type="nucleotide sequence ID" value="NZ_FNUD01000002.1"/>
</dbReference>
<dbReference type="InterPro" id="IPR012338">
    <property type="entry name" value="Beta-lactam/transpept-like"/>
</dbReference>
<comment type="caution">
    <text evidence="2">The sequence shown here is derived from an EMBL/GenBank/DDBJ whole genome shotgun (WGS) entry which is preliminary data.</text>
</comment>
<dbReference type="EMBL" id="FNUD01000002">
    <property type="protein sequence ID" value="SEE71402.1"/>
    <property type="molecule type" value="Genomic_DNA"/>
</dbReference>
<evidence type="ECO:0000259" key="1">
    <source>
        <dbReference type="Pfam" id="PF00144"/>
    </source>
</evidence>
<dbReference type="Gene3D" id="3.40.710.10">
    <property type="entry name" value="DD-peptidase/beta-lactamase superfamily"/>
    <property type="match status" value="1"/>
</dbReference>